<dbReference type="InterPro" id="IPR021109">
    <property type="entry name" value="Peptidase_aspartic_dom_sf"/>
</dbReference>
<organism evidence="3 4">
    <name type="scientific">Rhododendron simsii</name>
    <name type="common">Sims's rhododendron</name>
    <dbReference type="NCBI Taxonomy" id="118357"/>
    <lineage>
        <taxon>Eukaryota</taxon>
        <taxon>Viridiplantae</taxon>
        <taxon>Streptophyta</taxon>
        <taxon>Embryophyta</taxon>
        <taxon>Tracheophyta</taxon>
        <taxon>Spermatophyta</taxon>
        <taxon>Magnoliopsida</taxon>
        <taxon>eudicotyledons</taxon>
        <taxon>Gunneridae</taxon>
        <taxon>Pentapetalae</taxon>
        <taxon>asterids</taxon>
        <taxon>Ericales</taxon>
        <taxon>Ericaceae</taxon>
        <taxon>Ericoideae</taxon>
        <taxon>Rhodoreae</taxon>
        <taxon>Rhododendron</taxon>
    </lineage>
</organism>
<comment type="similarity">
    <text evidence="1">Belongs to the peptidase A1 family.</text>
</comment>
<proteinExistence type="inferred from homology"/>
<dbReference type="InterPro" id="IPR033121">
    <property type="entry name" value="PEPTIDASE_A1"/>
</dbReference>
<dbReference type="EMBL" id="WJXA01000002">
    <property type="protein sequence ID" value="KAF7150129.1"/>
    <property type="molecule type" value="Genomic_DNA"/>
</dbReference>
<evidence type="ECO:0000259" key="2">
    <source>
        <dbReference type="PROSITE" id="PS51767"/>
    </source>
</evidence>
<gene>
    <name evidence="3" type="ORF">RHSIM_Rhsim02G0219700</name>
</gene>
<dbReference type="InterPro" id="IPR001461">
    <property type="entry name" value="Aspartic_peptidase_A1"/>
</dbReference>
<dbReference type="PROSITE" id="PS51767">
    <property type="entry name" value="PEPTIDASE_A1"/>
    <property type="match status" value="1"/>
</dbReference>
<dbReference type="OrthoDB" id="2747330at2759"/>
<name>A0A834HFI2_RHOSS</name>
<dbReference type="AlphaFoldDB" id="A0A834HFI2"/>
<feature type="domain" description="Peptidase A1" evidence="2">
    <location>
        <begin position="1"/>
        <end position="93"/>
    </location>
</feature>
<dbReference type="InterPro" id="IPR032799">
    <property type="entry name" value="TAXi_C"/>
</dbReference>
<evidence type="ECO:0000313" key="4">
    <source>
        <dbReference type="Proteomes" id="UP000626092"/>
    </source>
</evidence>
<dbReference type="Pfam" id="PF14541">
    <property type="entry name" value="TAXi_C"/>
    <property type="match status" value="1"/>
</dbReference>
<dbReference type="PANTHER" id="PTHR13683:SF750">
    <property type="entry name" value="ASPARTYL PROTEASE AED1"/>
    <property type="match status" value="1"/>
</dbReference>
<keyword evidence="4" id="KW-1185">Reference proteome</keyword>
<dbReference type="Gene3D" id="2.40.70.10">
    <property type="entry name" value="Acid Proteases"/>
    <property type="match status" value="1"/>
</dbReference>
<comment type="caution">
    <text evidence="3">The sequence shown here is derived from an EMBL/GenBank/DDBJ whole genome shotgun (WGS) entry which is preliminary data.</text>
</comment>
<sequence length="145" mass="15581">MMNYTMTQGVSMFDTCYNFSGCDTVEVLTISFVFGGNVEVPIPSHGILIGSQELACLAFAGNSDASDVGTFGNWQQQTLDVVHDVAGGKLGFGTGGFPPKGLCTESPGAFVRKVYDQSLRTSFPQTATKDREESCYVDHSLNVLF</sequence>
<evidence type="ECO:0000313" key="3">
    <source>
        <dbReference type="EMBL" id="KAF7150129.1"/>
    </source>
</evidence>
<reference evidence="3" key="1">
    <citation type="submission" date="2019-11" db="EMBL/GenBank/DDBJ databases">
        <authorList>
            <person name="Liu Y."/>
            <person name="Hou J."/>
            <person name="Li T.-Q."/>
            <person name="Guan C.-H."/>
            <person name="Wu X."/>
            <person name="Wu H.-Z."/>
            <person name="Ling F."/>
            <person name="Zhang R."/>
            <person name="Shi X.-G."/>
            <person name="Ren J.-P."/>
            <person name="Chen E.-F."/>
            <person name="Sun J.-M."/>
        </authorList>
    </citation>
    <scope>NUCLEOTIDE SEQUENCE</scope>
    <source>
        <strain evidence="3">Adult_tree_wgs_1</strain>
        <tissue evidence="3">Leaves</tissue>
    </source>
</reference>
<dbReference type="GO" id="GO:0006508">
    <property type="term" value="P:proteolysis"/>
    <property type="evidence" value="ECO:0007669"/>
    <property type="project" value="InterPro"/>
</dbReference>
<dbReference type="SUPFAM" id="SSF50630">
    <property type="entry name" value="Acid proteases"/>
    <property type="match status" value="1"/>
</dbReference>
<dbReference type="GO" id="GO:0004190">
    <property type="term" value="F:aspartic-type endopeptidase activity"/>
    <property type="evidence" value="ECO:0007669"/>
    <property type="project" value="InterPro"/>
</dbReference>
<accession>A0A834HFI2</accession>
<evidence type="ECO:0000256" key="1">
    <source>
        <dbReference type="ARBA" id="ARBA00007447"/>
    </source>
</evidence>
<protein>
    <recommendedName>
        <fullName evidence="2">Peptidase A1 domain-containing protein</fullName>
    </recommendedName>
</protein>
<dbReference type="Proteomes" id="UP000626092">
    <property type="component" value="Unassembled WGS sequence"/>
</dbReference>
<dbReference type="PANTHER" id="PTHR13683">
    <property type="entry name" value="ASPARTYL PROTEASES"/>
    <property type="match status" value="1"/>
</dbReference>